<feature type="transmembrane region" description="Helical" evidence="11">
    <location>
        <begin position="173"/>
        <end position="206"/>
    </location>
</feature>
<feature type="transmembrane region" description="Helical" evidence="11">
    <location>
        <begin position="278"/>
        <end position="299"/>
    </location>
</feature>
<feature type="transmembrane region" description="Helical" evidence="11">
    <location>
        <begin position="516"/>
        <end position="547"/>
    </location>
</feature>
<sequence>MLKKLSEEAKHQFESKLWIGRTVGVTTLDGKLINPQLIFVFAVAVFEQTMQFHGLRESWPHLAPVCNSLVVLFLILQSVTRFTSKLINNDDDIIQSMLNTVIEFYDREEKNHDYRLILIQRLKVSKEFLNGYLIFCFAMFCIPNPTAWIVSWYTDEFILFTPIYLSFIDPNTLFGYIVNSTLLVFFTFLLYLLLMVADVLFIYFVYQCIPMMDIFCLKFYKLNENISKVKELKKVEPTTSKNIKTNEKFKVEDQLIDLIKEFKVYNDYVQTLVKFMKFTTLLALSQNSLAIAMSIVVTLKYSKAIGTVMFIILSFQVLMPCVQGSLITHQKEKLLNELYRFPYYELSKHNQKMFLQFIHLCQNSNELKIPIIGVLNMEIFTNVMNDQFESKLWIGQIVGVTTFDGRIINERLIFTISLGALEQVMHFRGLQENIADFASISNIIVAFYKREKQIHENQPVLIKHLKILKMLLNSYLLFFLIVYCIPNPTAWIVSWYTGEFILVAPIYLPFLDPKTLSGYITSSAILVFYTMLIYICLMIADILYIYLIYQCVPMMDIYCLKLKKFGNDLIKAKIIATHEKNTIQRRKSKKILSQETSANEQKAEINEIEKQLIDLIKEFKTYNIFIRKVIYFMKSTAFVALSMNSMAMAMSIVVAQSYSSLIGGAIFMVLSFQVLMPCIEGSLIIHQKEKLLNELYDFPWYELSKPKQKMFLQFIHLCQNSNELQIFLIGTLNMKRFADLMNAVYNQFESKLWIGRIFGVATFDGKEINARLIFTVLMGILEQVMHIHGLKQSWSNIAYICNSMAIYCLVIQLLVRLSSKFINNDDKNLQSLLNTIVTFYEREEKNHEYREVLVKNLKILDILLNGYLLFFFIIFCIPNPTAWIVSWYTDEFILFTPIYLPFLDPKTLIGYAINCTLLVFYTMLAYVCFMTADVNIMYFIYQSIPIIDIFCIKIEKFGVNLMKMKNKKILSLKVNDKNQPSNNNYLITGESEQENILYFENELIELIKEFHVYNYYVQSTVNFMKFTTFVALSTNSIAIAMSIVVAFKYSKAIGIVIMVILCMQVLMPCIQGSIIAHQKKKLLNELYRFPYYELTKHKQKMFLQFIHLCQNSNELEIAIIDQLENKLWIGQIIGATTFDGTILNKRLICAGLVGFTGQIIHFFGIQENLKDFASVCNSLAIYSFIIQILIRYGNKIIFNDDVVIHSLLGTITAFFDREEQIHEHRPVLIKNLKILKILLNGYLVFFFIIYTIPNPTSWILSWYTGEFILIVPIDLPFIDPKTLIGYIVCSSILMFYSVFVYVCLMIGDILFIYLVYQCVPMMDIYCLKLKKFGDNLIKIKNEKIQSVEPSTSKLTKKQLLKKREEKILKNQNQLIDFIKEFHVYNCYLETLIQFMKFTTFGALSMNSLAIGMAIVVALNYSKAIGLYMATSLFFQVFVPCIQGTLMLHQKEKLLNELYDFPWFELSKDKQKIFLQFIHLCQNSNELEIAIVGDVDMELFKDIINGAYSYFIYLKDFVKNN</sequence>
<evidence type="ECO:0000256" key="11">
    <source>
        <dbReference type="SAM" id="Phobius"/>
    </source>
</evidence>
<keyword evidence="6 11" id="KW-1133">Transmembrane helix</keyword>
<name>A0A9J6CJA4_POLVA</name>
<dbReference type="Pfam" id="PF02949">
    <property type="entry name" value="7tm_6"/>
    <property type="match status" value="4"/>
</dbReference>
<evidence type="ECO:0000256" key="10">
    <source>
        <dbReference type="SAM" id="Coils"/>
    </source>
</evidence>
<feature type="transmembrane region" description="Helical" evidence="11">
    <location>
        <begin position="772"/>
        <end position="790"/>
    </location>
</feature>
<evidence type="ECO:0000313" key="13">
    <source>
        <dbReference type="Proteomes" id="UP001107558"/>
    </source>
</evidence>
<organism evidence="12 13">
    <name type="scientific">Polypedilum vanderplanki</name>
    <name type="common">Sleeping chironomid midge</name>
    <dbReference type="NCBI Taxonomy" id="319348"/>
    <lineage>
        <taxon>Eukaryota</taxon>
        <taxon>Metazoa</taxon>
        <taxon>Ecdysozoa</taxon>
        <taxon>Arthropoda</taxon>
        <taxon>Hexapoda</taxon>
        <taxon>Insecta</taxon>
        <taxon>Pterygota</taxon>
        <taxon>Neoptera</taxon>
        <taxon>Endopterygota</taxon>
        <taxon>Diptera</taxon>
        <taxon>Nematocera</taxon>
        <taxon>Chironomoidea</taxon>
        <taxon>Chironomidae</taxon>
        <taxon>Chironominae</taxon>
        <taxon>Polypedilum</taxon>
        <taxon>Polypedilum</taxon>
    </lineage>
</organism>
<dbReference type="Proteomes" id="UP001107558">
    <property type="component" value="Chromosome 1"/>
</dbReference>
<evidence type="ECO:0000256" key="5">
    <source>
        <dbReference type="ARBA" id="ARBA00022725"/>
    </source>
</evidence>
<feature type="coiled-coil region" evidence="10">
    <location>
        <begin position="591"/>
        <end position="618"/>
    </location>
</feature>
<feature type="transmembrane region" description="Helical" evidence="11">
    <location>
        <begin position="1397"/>
        <end position="1418"/>
    </location>
</feature>
<feature type="transmembrane region" description="Helical" evidence="11">
    <location>
        <begin position="867"/>
        <end position="888"/>
    </location>
</feature>
<feature type="transmembrane region" description="Helical" evidence="11">
    <location>
        <begin position="305"/>
        <end position="327"/>
    </location>
</feature>
<dbReference type="OrthoDB" id="7964808at2759"/>
<proteinExistence type="predicted"/>
<keyword evidence="4 11" id="KW-0812">Transmembrane</keyword>
<evidence type="ECO:0000256" key="9">
    <source>
        <dbReference type="ARBA" id="ARBA00023224"/>
    </source>
</evidence>
<dbReference type="GO" id="GO:0005549">
    <property type="term" value="F:odorant binding"/>
    <property type="evidence" value="ECO:0007669"/>
    <property type="project" value="InterPro"/>
</dbReference>
<keyword evidence="2" id="KW-1003">Cell membrane</keyword>
<keyword evidence="7 11" id="KW-0472">Membrane</keyword>
<accession>A0A9J6CJA4</accession>
<comment type="subcellular location">
    <subcellularLocation>
        <location evidence="1">Cell membrane</location>
        <topology evidence="1">Multi-pass membrane protein</topology>
    </subcellularLocation>
</comment>
<feature type="transmembrane region" description="Helical" evidence="11">
    <location>
        <begin position="661"/>
        <end position="685"/>
    </location>
</feature>
<dbReference type="GO" id="GO:0005886">
    <property type="term" value="C:plasma membrane"/>
    <property type="evidence" value="ECO:0007669"/>
    <property type="project" value="UniProtKB-SubCell"/>
</dbReference>
<reference evidence="12" key="1">
    <citation type="submission" date="2021-03" db="EMBL/GenBank/DDBJ databases">
        <title>Chromosome level genome of the anhydrobiotic midge Polypedilum vanderplanki.</title>
        <authorList>
            <person name="Yoshida Y."/>
            <person name="Kikawada T."/>
            <person name="Gusev O."/>
        </authorList>
    </citation>
    <scope>NUCLEOTIDE SEQUENCE</scope>
    <source>
        <strain evidence="12">NIAS01</strain>
        <tissue evidence="12">Whole body or cell culture</tissue>
    </source>
</reference>
<feature type="transmembrane region" description="Helical" evidence="11">
    <location>
        <begin position="796"/>
        <end position="815"/>
    </location>
</feature>
<evidence type="ECO:0000256" key="4">
    <source>
        <dbReference type="ARBA" id="ARBA00022692"/>
    </source>
</evidence>
<evidence type="ECO:0000256" key="3">
    <source>
        <dbReference type="ARBA" id="ARBA00022606"/>
    </source>
</evidence>
<evidence type="ECO:0000256" key="2">
    <source>
        <dbReference type="ARBA" id="ARBA00022475"/>
    </source>
</evidence>
<evidence type="ECO:0000256" key="7">
    <source>
        <dbReference type="ARBA" id="ARBA00023136"/>
    </source>
</evidence>
<keyword evidence="3" id="KW-0716">Sensory transduction</keyword>
<dbReference type="EMBL" id="JADBJN010000001">
    <property type="protein sequence ID" value="KAG5681811.1"/>
    <property type="molecule type" value="Genomic_DNA"/>
</dbReference>
<dbReference type="GO" id="GO:0007165">
    <property type="term" value="P:signal transduction"/>
    <property type="evidence" value="ECO:0007669"/>
    <property type="project" value="UniProtKB-KW"/>
</dbReference>
<feature type="transmembrane region" description="Helical" evidence="11">
    <location>
        <begin position="1053"/>
        <end position="1076"/>
    </location>
</feature>
<feature type="transmembrane region" description="Helical" evidence="11">
    <location>
        <begin position="1424"/>
        <end position="1447"/>
    </location>
</feature>
<feature type="transmembrane region" description="Helical" evidence="11">
    <location>
        <begin position="131"/>
        <end position="153"/>
    </location>
</feature>
<keyword evidence="5" id="KW-0552">Olfaction</keyword>
<feature type="transmembrane region" description="Helical" evidence="11">
    <location>
        <begin position="1283"/>
        <end position="1316"/>
    </location>
</feature>
<evidence type="ECO:0000313" key="12">
    <source>
        <dbReference type="EMBL" id="KAG5681811.1"/>
    </source>
</evidence>
<evidence type="ECO:0000256" key="8">
    <source>
        <dbReference type="ARBA" id="ARBA00023170"/>
    </source>
</evidence>
<comment type="caution">
    <text evidence="12">The sequence shown here is derived from an EMBL/GenBank/DDBJ whole genome shotgun (WGS) entry which is preliminary data.</text>
</comment>
<feature type="transmembrane region" description="Helical" evidence="11">
    <location>
        <begin position="637"/>
        <end position="655"/>
    </location>
</feature>
<feature type="transmembrane region" description="Helical" evidence="11">
    <location>
        <begin position="1026"/>
        <end position="1047"/>
    </location>
</feature>
<dbReference type="InterPro" id="IPR004117">
    <property type="entry name" value="7tm6_olfct_rcpt"/>
</dbReference>
<protein>
    <recommendedName>
        <fullName evidence="14">Odorant receptor</fullName>
    </recommendedName>
</protein>
<feature type="transmembrane region" description="Helical" evidence="11">
    <location>
        <begin position="908"/>
        <end position="929"/>
    </location>
</feature>
<dbReference type="GO" id="GO:0004984">
    <property type="term" value="F:olfactory receptor activity"/>
    <property type="evidence" value="ECO:0007669"/>
    <property type="project" value="InterPro"/>
</dbReference>
<dbReference type="PANTHER" id="PTHR21137">
    <property type="entry name" value="ODORANT RECEPTOR"/>
    <property type="match status" value="1"/>
</dbReference>
<keyword evidence="9" id="KW-0807">Transducer</keyword>
<evidence type="ECO:0000256" key="6">
    <source>
        <dbReference type="ARBA" id="ARBA00022989"/>
    </source>
</evidence>
<feature type="transmembrane region" description="Helical" evidence="11">
    <location>
        <begin position="1234"/>
        <end position="1252"/>
    </location>
</feature>
<keyword evidence="13" id="KW-1185">Reference proteome</keyword>
<evidence type="ECO:0008006" key="14">
    <source>
        <dbReference type="Google" id="ProtNLM"/>
    </source>
</evidence>
<dbReference type="PANTHER" id="PTHR21137:SF35">
    <property type="entry name" value="ODORANT RECEPTOR 19A-RELATED"/>
    <property type="match status" value="1"/>
</dbReference>
<keyword evidence="8" id="KW-0675">Receptor</keyword>
<evidence type="ECO:0000256" key="1">
    <source>
        <dbReference type="ARBA" id="ARBA00004651"/>
    </source>
</evidence>
<feature type="transmembrane region" description="Helical" evidence="11">
    <location>
        <begin position="475"/>
        <end position="496"/>
    </location>
</feature>
<keyword evidence="10" id="KW-0175">Coiled coil</keyword>
<gene>
    <name evidence="12" type="ORF">PVAND_011219</name>
</gene>